<keyword evidence="4" id="KW-1185">Reference proteome</keyword>
<evidence type="ECO:0000313" key="4">
    <source>
        <dbReference type="Proteomes" id="UP000708208"/>
    </source>
</evidence>
<evidence type="ECO:0000313" key="3">
    <source>
        <dbReference type="EMBL" id="CAG7836088.1"/>
    </source>
</evidence>
<evidence type="ECO:0000256" key="1">
    <source>
        <dbReference type="SAM" id="MobiDB-lite"/>
    </source>
</evidence>
<feature type="compositionally biased region" description="Basic and acidic residues" evidence="1">
    <location>
        <begin position="210"/>
        <end position="224"/>
    </location>
</feature>
<reference evidence="3" key="1">
    <citation type="submission" date="2021-06" db="EMBL/GenBank/DDBJ databases">
        <authorList>
            <person name="Hodson N. C."/>
            <person name="Mongue J. A."/>
            <person name="Jaron S. K."/>
        </authorList>
    </citation>
    <scope>NUCLEOTIDE SEQUENCE</scope>
</reference>
<comment type="caution">
    <text evidence="3">The sequence shown here is derived from an EMBL/GenBank/DDBJ whole genome shotgun (WGS) entry which is preliminary data.</text>
</comment>
<feature type="chain" id="PRO_5035176607" evidence="2">
    <location>
        <begin position="22"/>
        <end position="478"/>
    </location>
</feature>
<dbReference type="EMBL" id="CAJVCH010570871">
    <property type="protein sequence ID" value="CAG7836088.1"/>
    <property type="molecule type" value="Genomic_DNA"/>
</dbReference>
<accession>A0A8J2LIA5</accession>
<dbReference type="Proteomes" id="UP000708208">
    <property type="component" value="Unassembled WGS sequence"/>
</dbReference>
<feature type="signal peptide" evidence="2">
    <location>
        <begin position="1"/>
        <end position="21"/>
    </location>
</feature>
<protein>
    <submittedName>
        <fullName evidence="3">Uncharacterized protein</fullName>
    </submittedName>
</protein>
<proteinExistence type="predicted"/>
<organism evidence="3 4">
    <name type="scientific">Allacma fusca</name>
    <dbReference type="NCBI Taxonomy" id="39272"/>
    <lineage>
        <taxon>Eukaryota</taxon>
        <taxon>Metazoa</taxon>
        <taxon>Ecdysozoa</taxon>
        <taxon>Arthropoda</taxon>
        <taxon>Hexapoda</taxon>
        <taxon>Collembola</taxon>
        <taxon>Symphypleona</taxon>
        <taxon>Sminthuridae</taxon>
        <taxon>Allacma</taxon>
    </lineage>
</organism>
<dbReference type="OrthoDB" id="6339459at2759"/>
<feature type="region of interest" description="Disordered" evidence="1">
    <location>
        <begin position="203"/>
        <end position="224"/>
    </location>
</feature>
<sequence>MWNFKLHLLCLTILVPALVQSQQQEILGDLLKNLLQGDELKTFQKTYQALPLEVRNKLTKDLLTNPGQIGKNIYDLVGPMLAPQLQTLFQSFGGQAPAKQLPSDSENEVDVDSVEMDYNQGGNKRTKPQAGFDFSQLGGILGNLVTSNPQMLLQMASGFLQNNGQQGQAAQGLSFESIAGMLTQQIDMDTVVGLAQSFGLFEGSSSKSPSNERRRGEGEPQKKKGIADMLQITELIKQWTTFISSPLGQKVNRILPRILKSQNLPDALRILEKETSFRFDIILRQLQDPVFRQVLVSQAVKPIGRFFESITIPNDFKDVLARADDVLNNKLGLGVKAKETIEPVFNYIRDTFSITHESLLDFKANDIEKIATDVLNKEILDPLAVVWDAHEKARKNSVCAQFIYCQINHNYYNENFIRRNVIKTSSIISAFQVSAAMKRDAFSHLYEGAYKGIEGMDCTHGINTRCLELMNTAAHNEL</sequence>
<dbReference type="AlphaFoldDB" id="A0A8J2LIA5"/>
<keyword evidence="2" id="KW-0732">Signal</keyword>
<gene>
    <name evidence="3" type="ORF">AFUS01_LOCUS45373</name>
</gene>
<name>A0A8J2LIA5_9HEXA</name>
<evidence type="ECO:0000256" key="2">
    <source>
        <dbReference type="SAM" id="SignalP"/>
    </source>
</evidence>